<evidence type="ECO:0000256" key="3">
    <source>
        <dbReference type="ARBA" id="ARBA00022771"/>
    </source>
</evidence>
<dbReference type="InterPro" id="IPR001628">
    <property type="entry name" value="Znf_hrmn_rcpt"/>
</dbReference>
<evidence type="ECO:0000313" key="14">
    <source>
        <dbReference type="Proteomes" id="UP000298663"/>
    </source>
</evidence>
<dbReference type="PROSITE" id="PS51030">
    <property type="entry name" value="NUCLEAR_REC_DBD_2"/>
    <property type="match status" value="1"/>
</dbReference>
<name>A0A4U5LS44_STECR</name>
<evidence type="ECO:0000256" key="7">
    <source>
        <dbReference type="ARBA" id="ARBA00023163"/>
    </source>
</evidence>
<keyword evidence="3 10" id="KW-0863">Zinc-finger</keyword>
<organism evidence="13 14">
    <name type="scientific">Steinernema carpocapsae</name>
    <name type="common">Entomopathogenic nematode</name>
    <dbReference type="NCBI Taxonomy" id="34508"/>
    <lineage>
        <taxon>Eukaryota</taxon>
        <taxon>Metazoa</taxon>
        <taxon>Ecdysozoa</taxon>
        <taxon>Nematoda</taxon>
        <taxon>Chromadorea</taxon>
        <taxon>Rhabditida</taxon>
        <taxon>Tylenchina</taxon>
        <taxon>Panagrolaimomorpha</taxon>
        <taxon>Strongyloidoidea</taxon>
        <taxon>Steinernematidae</taxon>
        <taxon>Steinernema</taxon>
    </lineage>
</organism>
<dbReference type="GO" id="GO:0003700">
    <property type="term" value="F:DNA-binding transcription factor activity"/>
    <property type="evidence" value="ECO:0007669"/>
    <property type="project" value="InterPro"/>
</dbReference>
<keyword evidence="8 10" id="KW-0675">Receptor</keyword>
<dbReference type="InterPro" id="IPR000536">
    <property type="entry name" value="Nucl_hrmn_rcpt_lig-bd"/>
</dbReference>
<evidence type="ECO:0000256" key="4">
    <source>
        <dbReference type="ARBA" id="ARBA00022833"/>
    </source>
</evidence>
<dbReference type="InterPro" id="IPR050274">
    <property type="entry name" value="Nuclear_hormone_rcpt_NR2"/>
</dbReference>
<evidence type="ECO:0000256" key="10">
    <source>
        <dbReference type="RuleBase" id="RU004334"/>
    </source>
</evidence>
<reference evidence="13 14" key="2">
    <citation type="journal article" date="2019" name="G3 (Bethesda)">
        <title>Hybrid Assembly of the Genome of the Entomopathogenic Nematode Steinernema carpocapsae Identifies the X-Chromosome.</title>
        <authorList>
            <person name="Serra L."/>
            <person name="Macchietto M."/>
            <person name="Macias-Munoz A."/>
            <person name="McGill C.J."/>
            <person name="Rodriguez I.M."/>
            <person name="Rodriguez B."/>
            <person name="Murad R."/>
            <person name="Mortazavi A."/>
        </authorList>
    </citation>
    <scope>NUCLEOTIDE SEQUENCE [LARGE SCALE GENOMIC DNA]</scope>
    <source>
        <strain evidence="13 14">ALL</strain>
    </source>
</reference>
<evidence type="ECO:0000256" key="6">
    <source>
        <dbReference type="ARBA" id="ARBA00023125"/>
    </source>
</evidence>
<dbReference type="CDD" id="cd06916">
    <property type="entry name" value="NR_DBD_like"/>
    <property type="match status" value="1"/>
</dbReference>
<keyword evidence="9 10" id="KW-0539">Nucleus</keyword>
<protein>
    <recommendedName>
        <fullName evidence="15">Nuclear receptor domain-containing protein</fullName>
    </recommendedName>
</protein>
<keyword evidence="6 10" id="KW-0238">DNA-binding</keyword>
<dbReference type="Gene3D" id="1.10.565.10">
    <property type="entry name" value="Retinoid X Receptor"/>
    <property type="match status" value="1"/>
</dbReference>
<keyword evidence="5 10" id="KW-0805">Transcription regulation</keyword>
<dbReference type="SUPFAM" id="SSF57716">
    <property type="entry name" value="Glucocorticoid receptor-like (DNA-binding domain)"/>
    <property type="match status" value="1"/>
</dbReference>
<dbReference type="GO" id="GO:0043565">
    <property type="term" value="F:sequence-specific DNA binding"/>
    <property type="evidence" value="ECO:0007669"/>
    <property type="project" value="InterPro"/>
</dbReference>
<gene>
    <name evidence="13" type="ORF">L596_030232</name>
</gene>
<comment type="subcellular location">
    <subcellularLocation>
        <location evidence="10">Nucleus</location>
    </subcellularLocation>
</comment>
<dbReference type="Gene3D" id="3.30.50.10">
    <property type="entry name" value="Erythroid Transcription Factor GATA-1, subunit A"/>
    <property type="match status" value="1"/>
</dbReference>
<evidence type="ECO:0000313" key="13">
    <source>
        <dbReference type="EMBL" id="TKR58840.1"/>
    </source>
</evidence>
<evidence type="ECO:0008006" key="15">
    <source>
        <dbReference type="Google" id="ProtNLM"/>
    </source>
</evidence>
<keyword evidence="4 10" id="KW-0862">Zinc</keyword>
<dbReference type="AlphaFoldDB" id="A0A4U5LS44"/>
<sequence>MRIKTPPQSGCSVPRMGSKYCVVCGAEAKCFHYDALTCNSCKIFFRRTLVFARNYVCMKDGRCPIKNINRKFCKYCRLAKCLAVGMNVNSIYIEDDHKRLVFQQNLTKPRTAVDYLGKSVQLVAPSAMALVSTFHQILDHLLNQENYCNRVRFSNVNPLKDGLQYKDITYFLNTPCCFENFKNLQTPSHWPIKTAPLSQDEYCNSLPYYRPWLFLNMVLAIEFGKNLNGFQSLPCKDQIQILRSVVATNRLFTEAYFSFKLNSDSVVFPNGIKALDLLKNVRTNLHVEVFKNILQPLIRYGISKKEYVLCKAIINLHAENPNISQESSKTLRVARQKYTDVLLRLCQNHHGDVEGAVRFGNLLGLIQSMQKFGEKFDQLRELYWMTAKNRPVCVLTQSLFHCKLV</sequence>
<evidence type="ECO:0000259" key="11">
    <source>
        <dbReference type="PROSITE" id="PS51030"/>
    </source>
</evidence>
<evidence type="ECO:0000256" key="9">
    <source>
        <dbReference type="ARBA" id="ARBA00023242"/>
    </source>
</evidence>
<evidence type="ECO:0000256" key="5">
    <source>
        <dbReference type="ARBA" id="ARBA00023015"/>
    </source>
</evidence>
<comment type="similarity">
    <text evidence="1 10">Belongs to the nuclear hormone receptor family.</text>
</comment>
<dbReference type="SMART" id="SM00430">
    <property type="entry name" value="HOLI"/>
    <property type="match status" value="1"/>
</dbReference>
<dbReference type="EMBL" id="AZBU02000013">
    <property type="protein sequence ID" value="TKR58840.1"/>
    <property type="molecule type" value="Genomic_DNA"/>
</dbReference>
<feature type="domain" description="NR LBD" evidence="12">
    <location>
        <begin position="184"/>
        <end position="402"/>
    </location>
</feature>
<evidence type="ECO:0000256" key="2">
    <source>
        <dbReference type="ARBA" id="ARBA00022723"/>
    </source>
</evidence>
<evidence type="ECO:0000256" key="1">
    <source>
        <dbReference type="ARBA" id="ARBA00005993"/>
    </source>
</evidence>
<dbReference type="STRING" id="34508.A0A4U5LS44"/>
<dbReference type="InterPro" id="IPR013088">
    <property type="entry name" value="Znf_NHR/GATA"/>
</dbReference>
<keyword evidence="2 10" id="KW-0479">Metal-binding</keyword>
<reference evidence="13 14" key="1">
    <citation type="journal article" date="2015" name="Genome Biol.">
        <title>Comparative genomics of Steinernema reveals deeply conserved gene regulatory networks.</title>
        <authorList>
            <person name="Dillman A.R."/>
            <person name="Macchietto M."/>
            <person name="Porter C.F."/>
            <person name="Rogers A."/>
            <person name="Williams B."/>
            <person name="Antoshechkin I."/>
            <person name="Lee M.M."/>
            <person name="Goodwin Z."/>
            <person name="Lu X."/>
            <person name="Lewis E.E."/>
            <person name="Goodrich-Blair H."/>
            <person name="Stock S.P."/>
            <person name="Adams B.J."/>
            <person name="Sternberg P.W."/>
            <person name="Mortazavi A."/>
        </authorList>
    </citation>
    <scope>NUCLEOTIDE SEQUENCE [LARGE SCALE GENOMIC DNA]</scope>
    <source>
        <strain evidence="13 14">ALL</strain>
    </source>
</reference>
<dbReference type="GO" id="GO:0005634">
    <property type="term" value="C:nucleus"/>
    <property type="evidence" value="ECO:0007669"/>
    <property type="project" value="UniProtKB-SubCell"/>
</dbReference>
<comment type="caution">
    <text evidence="13">The sequence shown here is derived from an EMBL/GenBank/DDBJ whole genome shotgun (WGS) entry which is preliminary data.</text>
</comment>
<keyword evidence="14" id="KW-1185">Reference proteome</keyword>
<feature type="domain" description="Nuclear receptor" evidence="11">
    <location>
        <begin position="18"/>
        <end position="93"/>
    </location>
</feature>
<dbReference type="Proteomes" id="UP000298663">
    <property type="component" value="Unassembled WGS sequence"/>
</dbReference>
<dbReference type="Pfam" id="PF00104">
    <property type="entry name" value="Hormone_recep"/>
    <property type="match status" value="1"/>
</dbReference>
<dbReference type="PRINTS" id="PR00047">
    <property type="entry name" value="STROIDFINGER"/>
</dbReference>
<dbReference type="PROSITE" id="PS51843">
    <property type="entry name" value="NR_LBD"/>
    <property type="match status" value="1"/>
</dbReference>
<dbReference type="GO" id="GO:0008270">
    <property type="term" value="F:zinc ion binding"/>
    <property type="evidence" value="ECO:0007669"/>
    <property type="project" value="UniProtKB-KW"/>
</dbReference>
<dbReference type="SUPFAM" id="SSF48508">
    <property type="entry name" value="Nuclear receptor ligand-binding domain"/>
    <property type="match status" value="1"/>
</dbReference>
<dbReference type="PROSITE" id="PS00031">
    <property type="entry name" value="NUCLEAR_REC_DBD_1"/>
    <property type="match status" value="1"/>
</dbReference>
<dbReference type="PANTHER" id="PTHR24083">
    <property type="entry name" value="NUCLEAR HORMONE RECEPTOR"/>
    <property type="match status" value="1"/>
</dbReference>
<dbReference type="OrthoDB" id="5850793at2759"/>
<accession>A0A4U5LS44</accession>
<keyword evidence="7 10" id="KW-0804">Transcription</keyword>
<proteinExistence type="inferred from homology"/>
<dbReference type="SMART" id="SM00399">
    <property type="entry name" value="ZnF_C4"/>
    <property type="match status" value="1"/>
</dbReference>
<dbReference type="Pfam" id="PF00105">
    <property type="entry name" value="zf-C4"/>
    <property type="match status" value="1"/>
</dbReference>
<evidence type="ECO:0000256" key="8">
    <source>
        <dbReference type="ARBA" id="ARBA00023170"/>
    </source>
</evidence>
<dbReference type="InterPro" id="IPR035500">
    <property type="entry name" value="NHR-like_dom_sf"/>
</dbReference>
<evidence type="ECO:0000259" key="12">
    <source>
        <dbReference type="PROSITE" id="PS51843"/>
    </source>
</evidence>